<keyword evidence="8" id="KW-1185">Reference proteome</keyword>
<evidence type="ECO:0000256" key="4">
    <source>
        <dbReference type="PIRSR" id="PIRSR006278-1"/>
    </source>
</evidence>
<comment type="similarity">
    <text evidence="2">Belongs to the ACC deaminase/D-cysteine desulfhydrase family.</text>
</comment>
<dbReference type="EC" id="4.4.1.15" evidence="7"/>
<keyword evidence="3 5" id="KW-0663">Pyridoxal phosphate</keyword>
<dbReference type="Gene3D" id="3.40.50.1100">
    <property type="match status" value="2"/>
</dbReference>
<evidence type="ECO:0000259" key="6">
    <source>
        <dbReference type="Pfam" id="PF00291"/>
    </source>
</evidence>
<dbReference type="RefSeq" id="WP_183592956.1">
    <property type="nucleotide sequence ID" value="NZ_JACHWR010000002.1"/>
</dbReference>
<dbReference type="InterPro" id="IPR027278">
    <property type="entry name" value="ACCD_DCysDesulf"/>
</dbReference>
<evidence type="ECO:0000313" key="8">
    <source>
        <dbReference type="Proteomes" id="UP000589626"/>
    </source>
</evidence>
<evidence type="ECO:0000256" key="1">
    <source>
        <dbReference type="ARBA" id="ARBA00001933"/>
    </source>
</evidence>
<proteinExistence type="inferred from homology"/>
<dbReference type="InterPro" id="IPR001926">
    <property type="entry name" value="TrpB-like_PALP"/>
</dbReference>
<dbReference type="PANTHER" id="PTHR43780">
    <property type="entry name" value="1-AMINOCYCLOPROPANE-1-CARBOXYLATE DEAMINASE-RELATED"/>
    <property type="match status" value="1"/>
</dbReference>
<evidence type="ECO:0000256" key="2">
    <source>
        <dbReference type="ARBA" id="ARBA00008639"/>
    </source>
</evidence>
<dbReference type="InterPro" id="IPR036052">
    <property type="entry name" value="TrpB-like_PALP_sf"/>
</dbReference>
<comment type="cofactor">
    <cofactor evidence="1">
        <name>pyridoxal 5'-phosphate</name>
        <dbReference type="ChEBI" id="CHEBI:597326"/>
    </cofactor>
</comment>
<name>A0A7W4VXA7_9ACTN</name>
<comment type="caution">
    <text evidence="7">The sequence shown here is derived from an EMBL/GenBank/DDBJ whole genome shotgun (WGS) entry which is preliminary data.</text>
</comment>
<evidence type="ECO:0000313" key="7">
    <source>
        <dbReference type="EMBL" id="MBB3043064.1"/>
    </source>
</evidence>
<evidence type="ECO:0000256" key="5">
    <source>
        <dbReference type="PIRSR" id="PIRSR006278-2"/>
    </source>
</evidence>
<dbReference type="GO" id="GO:1901605">
    <property type="term" value="P:alpha-amino acid metabolic process"/>
    <property type="evidence" value="ECO:0007669"/>
    <property type="project" value="UniProtKB-ARBA"/>
</dbReference>
<feature type="modified residue" description="N6-(pyridoxal phosphate)lysine" evidence="5">
    <location>
        <position position="46"/>
    </location>
</feature>
<dbReference type="AlphaFoldDB" id="A0A7W4VXA7"/>
<dbReference type="EMBL" id="JACHWR010000002">
    <property type="protein sequence ID" value="MBB3043064.1"/>
    <property type="molecule type" value="Genomic_DNA"/>
</dbReference>
<keyword evidence="7" id="KW-0456">Lyase</keyword>
<organism evidence="7 8">
    <name type="scientific">Nocardioides soli</name>
    <dbReference type="NCBI Taxonomy" id="1036020"/>
    <lineage>
        <taxon>Bacteria</taxon>
        <taxon>Bacillati</taxon>
        <taxon>Actinomycetota</taxon>
        <taxon>Actinomycetes</taxon>
        <taxon>Propionibacteriales</taxon>
        <taxon>Nocardioidaceae</taxon>
        <taxon>Nocardioides</taxon>
    </lineage>
</organism>
<dbReference type="GO" id="GO:0019148">
    <property type="term" value="F:D-cysteine desulfhydrase activity"/>
    <property type="evidence" value="ECO:0007669"/>
    <property type="project" value="UniProtKB-EC"/>
</dbReference>
<dbReference type="Proteomes" id="UP000589626">
    <property type="component" value="Unassembled WGS sequence"/>
</dbReference>
<evidence type="ECO:0000256" key="3">
    <source>
        <dbReference type="ARBA" id="ARBA00022898"/>
    </source>
</evidence>
<feature type="domain" description="Tryptophan synthase beta chain-like PALP" evidence="6">
    <location>
        <begin position="12"/>
        <end position="297"/>
    </location>
</feature>
<reference evidence="7 8" key="1">
    <citation type="submission" date="2020-08" db="EMBL/GenBank/DDBJ databases">
        <title>Sequencing the genomes of 1000 actinobacteria strains.</title>
        <authorList>
            <person name="Klenk H.-P."/>
        </authorList>
    </citation>
    <scope>NUCLEOTIDE SEQUENCE [LARGE SCALE GENOMIC DNA]</scope>
    <source>
        <strain evidence="7 8">DSM 105498</strain>
    </source>
</reference>
<dbReference type="SUPFAM" id="SSF53686">
    <property type="entry name" value="Tryptophan synthase beta subunit-like PLP-dependent enzymes"/>
    <property type="match status" value="1"/>
</dbReference>
<gene>
    <name evidence="7" type="ORF">FHU40_002882</name>
</gene>
<dbReference type="Pfam" id="PF00291">
    <property type="entry name" value="PALP"/>
    <property type="match status" value="1"/>
</dbReference>
<feature type="active site" description="Nucleophile" evidence="4">
    <location>
        <position position="73"/>
    </location>
</feature>
<dbReference type="PIRSF" id="PIRSF006278">
    <property type="entry name" value="ACCD_DCysDesulf"/>
    <property type="match status" value="1"/>
</dbReference>
<accession>A0A7W4VXA7</accession>
<dbReference type="PANTHER" id="PTHR43780:SF7">
    <property type="entry name" value="D-CYSTEINE DESULFHYDRASE 2, MITOCHONDRIAL"/>
    <property type="match status" value="1"/>
</dbReference>
<sequence length="323" mass="33101">MSGARAGGVGLGLFPTPLHHADLGSRLGRLWLKRDDLNGYCWGGNKVRTVEAILTDALAADVEVLVVAGGPSSNFAALLAVAAAEHGVEVRQFSHGHPRGGAAITLAERAGALIHYTGSPDKASMETAALAEVERLRAVGRRVRAVPRGGATAVGARGFVTAAAELLAQLDERGLDRVSVVLPLGSGGSTAGLLAGLAAARSTRSDRVEVVAVAVTRDPAQVAGVVSELAAEVAGGETPAVDWRVVDGRQVDVPATEATLLRSVGLVADPVYNAPALGWLAAHRDDFSRPVVYWLTGGLLAAADSLAGTPAPGRPDRAQEVRP</sequence>
<protein>
    <submittedName>
        <fullName evidence="7">D-cysteine desulfhydrase</fullName>
        <ecNumber evidence="7">4.4.1.15</ecNumber>
    </submittedName>
</protein>